<organism evidence="2 3">
    <name type="scientific">Neolewinella litorea</name>
    <dbReference type="NCBI Taxonomy" id="2562452"/>
    <lineage>
        <taxon>Bacteria</taxon>
        <taxon>Pseudomonadati</taxon>
        <taxon>Bacteroidota</taxon>
        <taxon>Saprospiria</taxon>
        <taxon>Saprospirales</taxon>
        <taxon>Lewinellaceae</taxon>
        <taxon>Neolewinella</taxon>
    </lineage>
</organism>
<dbReference type="Pfam" id="PF13649">
    <property type="entry name" value="Methyltransf_25"/>
    <property type="match status" value="1"/>
</dbReference>
<evidence type="ECO:0000313" key="3">
    <source>
        <dbReference type="Proteomes" id="UP000308528"/>
    </source>
</evidence>
<dbReference type="Proteomes" id="UP000308528">
    <property type="component" value="Unassembled WGS sequence"/>
</dbReference>
<protein>
    <submittedName>
        <fullName evidence="2">Class I SAM-dependent methyltransferase</fullName>
    </submittedName>
</protein>
<accession>A0A4S4NC38</accession>
<keyword evidence="2" id="KW-0808">Transferase</keyword>
<evidence type="ECO:0000313" key="2">
    <source>
        <dbReference type="EMBL" id="THH35591.1"/>
    </source>
</evidence>
<feature type="domain" description="Methyltransferase" evidence="1">
    <location>
        <begin position="47"/>
        <end position="142"/>
    </location>
</feature>
<dbReference type="AlphaFoldDB" id="A0A4S4NC38"/>
<dbReference type="GO" id="GO:0008168">
    <property type="term" value="F:methyltransferase activity"/>
    <property type="evidence" value="ECO:0007669"/>
    <property type="project" value="UniProtKB-KW"/>
</dbReference>
<dbReference type="OrthoDB" id="9788660at2"/>
<reference evidence="2 3" key="1">
    <citation type="submission" date="2019-04" db="EMBL/GenBank/DDBJ databases">
        <title>Lewinella litorea sp. nov., isolated from a marine sand.</title>
        <authorList>
            <person name="Yoon J.-H."/>
        </authorList>
    </citation>
    <scope>NUCLEOTIDE SEQUENCE [LARGE SCALE GENOMIC DNA]</scope>
    <source>
        <strain evidence="2 3">HSMS-39</strain>
    </source>
</reference>
<evidence type="ECO:0000259" key="1">
    <source>
        <dbReference type="Pfam" id="PF13649"/>
    </source>
</evidence>
<dbReference type="InterPro" id="IPR041698">
    <property type="entry name" value="Methyltransf_25"/>
</dbReference>
<dbReference type="SUPFAM" id="SSF53335">
    <property type="entry name" value="S-adenosyl-L-methionine-dependent methyltransferases"/>
    <property type="match status" value="1"/>
</dbReference>
<dbReference type="Gene3D" id="3.40.50.150">
    <property type="entry name" value="Vaccinia Virus protein VP39"/>
    <property type="match status" value="1"/>
</dbReference>
<dbReference type="RefSeq" id="WP_136460389.1">
    <property type="nucleotide sequence ID" value="NZ_SRSF01000011.1"/>
</dbReference>
<gene>
    <name evidence="2" type="ORF">E4021_16005</name>
</gene>
<proteinExistence type="predicted"/>
<dbReference type="GO" id="GO:0032259">
    <property type="term" value="P:methylation"/>
    <property type="evidence" value="ECO:0007669"/>
    <property type="project" value="UniProtKB-KW"/>
</dbReference>
<sequence>MQVFDRTRHWDQIYRTKKLEDVSWYQPDPVTSLAFVEELKIGPEARVIDIGGGDSLLVDRLLDRGYRNLSVLDISAAAINRAKERLGERAAAVEWIVADAADFHPTERYDFWHDRAAFHFLTDEEEIERYLATARESLVPGGALVIGTFSEQGPDKCSGIRVKQYSQDSMTRRLSASFEKIKCIQVDHRTPAATLQNFVFCSFRKS</sequence>
<dbReference type="EMBL" id="SRSF01000011">
    <property type="protein sequence ID" value="THH35591.1"/>
    <property type="molecule type" value="Genomic_DNA"/>
</dbReference>
<name>A0A4S4NC38_9BACT</name>
<dbReference type="InterPro" id="IPR029063">
    <property type="entry name" value="SAM-dependent_MTases_sf"/>
</dbReference>
<keyword evidence="3" id="KW-1185">Reference proteome</keyword>
<keyword evidence="2" id="KW-0489">Methyltransferase</keyword>
<dbReference type="PANTHER" id="PTHR12843">
    <property type="entry name" value="PROTEIN-LYSINE N-METHYLTRANSFERASE METTL10"/>
    <property type="match status" value="1"/>
</dbReference>
<dbReference type="CDD" id="cd02440">
    <property type="entry name" value="AdoMet_MTases"/>
    <property type="match status" value="1"/>
</dbReference>
<dbReference type="PANTHER" id="PTHR12843:SF5">
    <property type="entry name" value="EEF1A LYSINE METHYLTRANSFERASE 2"/>
    <property type="match status" value="1"/>
</dbReference>
<comment type="caution">
    <text evidence="2">The sequence shown here is derived from an EMBL/GenBank/DDBJ whole genome shotgun (WGS) entry which is preliminary data.</text>
</comment>